<dbReference type="Gene3D" id="3.40.720.10">
    <property type="entry name" value="Alkaline Phosphatase, subunit A"/>
    <property type="match status" value="1"/>
</dbReference>
<evidence type="ECO:0000313" key="7">
    <source>
        <dbReference type="EMBL" id="THW85537.1"/>
    </source>
</evidence>
<evidence type="ECO:0000259" key="5">
    <source>
        <dbReference type="Pfam" id="PF00501"/>
    </source>
</evidence>
<evidence type="ECO:0000256" key="2">
    <source>
        <dbReference type="ARBA" id="ARBA00022729"/>
    </source>
</evidence>
<dbReference type="InterPro" id="IPR045851">
    <property type="entry name" value="AMP-bd_C_sf"/>
</dbReference>
<dbReference type="InterPro" id="IPR000917">
    <property type="entry name" value="Sulfatase_N"/>
</dbReference>
<reference evidence="7 8" key="1">
    <citation type="submission" date="2018-10" db="EMBL/GenBank/DDBJ databases">
        <title>Fifty Aureobasidium pullulans genomes reveal a recombining polyextremotolerant generalist.</title>
        <authorList>
            <person name="Gostincar C."/>
            <person name="Turk M."/>
            <person name="Zajc J."/>
            <person name="Gunde-Cimerman N."/>
        </authorList>
    </citation>
    <scope>NUCLEOTIDE SEQUENCE [LARGE SCALE GENOMIC DNA]</scope>
    <source>
        <strain evidence="7 8">EXF-10507</strain>
    </source>
</reference>
<comment type="similarity">
    <text evidence="1">Belongs to the sulfatase family.</text>
</comment>
<dbReference type="GO" id="GO:0005539">
    <property type="term" value="F:glycosaminoglycan binding"/>
    <property type="evidence" value="ECO:0007669"/>
    <property type="project" value="TreeGrafter"/>
</dbReference>
<dbReference type="InterPro" id="IPR024607">
    <property type="entry name" value="Sulfatase_CS"/>
</dbReference>
<dbReference type="GO" id="GO:0008449">
    <property type="term" value="F:N-acetylglucosamine-6-sulfatase activity"/>
    <property type="evidence" value="ECO:0007669"/>
    <property type="project" value="TreeGrafter"/>
</dbReference>
<evidence type="ECO:0000256" key="3">
    <source>
        <dbReference type="ARBA" id="ARBA00022801"/>
    </source>
</evidence>
<dbReference type="PANTHER" id="PTHR43108:SF8">
    <property type="entry name" value="SD21168P"/>
    <property type="match status" value="1"/>
</dbReference>
<dbReference type="Gene3D" id="3.40.50.12780">
    <property type="entry name" value="N-terminal domain of ligase-like"/>
    <property type="match status" value="1"/>
</dbReference>
<evidence type="ECO:0000313" key="8">
    <source>
        <dbReference type="Proteomes" id="UP000304928"/>
    </source>
</evidence>
<organism evidence="7 8">
    <name type="scientific">Aureobasidium pullulans</name>
    <name type="common">Black yeast</name>
    <name type="synonym">Pullularia pullulans</name>
    <dbReference type="NCBI Taxonomy" id="5580"/>
    <lineage>
        <taxon>Eukaryota</taxon>
        <taxon>Fungi</taxon>
        <taxon>Dikarya</taxon>
        <taxon>Ascomycota</taxon>
        <taxon>Pezizomycotina</taxon>
        <taxon>Dothideomycetes</taxon>
        <taxon>Dothideomycetidae</taxon>
        <taxon>Dothideales</taxon>
        <taxon>Saccotheciaceae</taxon>
        <taxon>Aureobasidium</taxon>
    </lineage>
</organism>
<evidence type="ECO:0000256" key="4">
    <source>
        <dbReference type="ARBA" id="ARBA00023180"/>
    </source>
</evidence>
<dbReference type="Proteomes" id="UP000304928">
    <property type="component" value="Unassembled WGS sequence"/>
</dbReference>
<evidence type="ECO:0000256" key="1">
    <source>
        <dbReference type="ARBA" id="ARBA00008779"/>
    </source>
</evidence>
<feature type="domain" description="Sulfatase N-terminal" evidence="6">
    <location>
        <begin position="46"/>
        <end position="391"/>
    </location>
</feature>
<dbReference type="InterPro" id="IPR017850">
    <property type="entry name" value="Alkaline_phosphatase_core_sf"/>
</dbReference>
<keyword evidence="2" id="KW-0732">Signal</keyword>
<dbReference type="PANTHER" id="PTHR43108">
    <property type="entry name" value="N-ACETYLGLUCOSAMINE-6-SULFATASE FAMILY MEMBER"/>
    <property type="match status" value="1"/>
</dbReference>
<protein>
    <submittedName>
        <fullName evidence="7">Arylsulphatase</fullName>
    </submittedName>
</protein>
<proteinExistence type="inferred from homology"/>
<dbReference type="Pfam" id="PF00884">
    <property type="entry name" value="Sulfatase"/>
    <property type="match status" value="1"/>
</dbReference>
<dbReference type="InterPro" id="IPR000873">
    <property type="entry name" value="AMP-dep_synth/lig_dom"/>
</dbReference>
<accession>A0A4V4IUH9</accession>
<gene>
    <name evidence="7" type="ORF">D6D15_08000</name>
</gene>
<dbReference type="Pfam" id="PF00501">
    <property type="entry name" value="AMP-binding"/>
    <property type="match status" value="1"/>
</dbReference>
<keyword evidence="4" id="KW-0325">Glycoprotein</keyword>
<dbReference type="SUPFAM" id="SSF56801">
    <property type="entry name" value="Acetyl-CoA synthetase-like"/>
    <property type="match status" value="1"/>
</dbReference>
<evidence type="ECO:0000259" key="6">
    <source>
        <dbReference type="Pfam" id="PF00884"/>
    </source>
</evidence>
<dbReference type="AlphaFoldDB" id="A0A4V4IUH9"/>
<dbReference type="EMBL" id="QZAR01000177">
    <property type="protein sequence ID" value="THW85537.1"/>
    <property type="molecule type" value="Genomic_DNA"/>
</dbReference>
<dbReference type="FunFam" id="3.40.720.10:FF:000051">
    <property type="entry name" value="Arylsulfatase"/>
    <property type="match status" value="1"/>
</dbReference>
<comment type="caution">
    <text evidence="7">The sequence shown here is derived from an EMBL/GenBank/DDBJ whole genome shotgun (WGS) entry which is preliminary data.</text>
</comment>
<feature type="domain" description="AMP-dependent synthetase/ligase" evidence="5">
    <location>
        <begin position="634"/>
        <end position="1033"/>
    </location>
</feature>
<dbReference type="Gene3D" id="3.30.300.30">
    <property type="match status" value="1"/>
</dbReference>
<dbReference type="InterPro" id="IPR042099">
    <property type="entry name" value="ANL_N_sf"/>
</dbReference>
<dbReference type="PROSITE" id="PS00523">
    <property type="entry name" value="SULFATASE_1"/>
    <property type="match status" value="1"/>
</dbReference>
<dbReference type="CDD" id="cd16147">
    <property type="entry name" value="G6S"/>
    <property type="match status" value="1"/>
</dbReference>
<sequence>MELYPAFVSKHSNMRPALIAAACAAIGSVKGQQQLLGQESQTTEPPNIVFILTDDQDVHLQSLDYMPLVRKHLLEKGTYYDKHYCTTAVCCPARVTLFTGKAAHNTNITDVNPPYGGYPKFVKQGFNSKYLPVWLQEAGYNVYYTGKLFNAHNVDNYDSPYPAGFTSSDFLLDPFTYNYLNSSFQRNQEPPVSHEGEYVTDVMAQKAYGLLDEAVEAKKPFFLMVAPSAPHADIQNNSGSLTFDAPVSAPRHRDLFKHVKVPRTVNFNPNVPSGANWIRALDQQNTTNVDWNDHFYRQRLRSLQAVDEMVDGLFERLKSHDLLDNTYIFYSSDNGFHIGQHRMQPGKSTGCEEDINIPLVVRGPNVPINETTQLVSSHTDIAATIFSIANIPLRDDFDGSPIPLTAPAIESATSKRREHVQVEYWGFAGGEGIFDRRLHVNNTFKGIRIFGEGYNLYYQIWCTNEHELYDMSKDPKQMKNLLLDDSRVDVVAGHPIERVVERLDALLMVQKSCTGEVCREPWRSLHPDGKVMTLEDAMASRYDKFYEKQVKVEWDFCHNGYVPEAEGPMFEDQGVEFRDGGFMWPDWSRHVSQTHLKHPTADLHIIMNGNMNLYAKLDGGDAIPIKKSIWTTFTTVAKEKPDHVAVVSRSQPSDLLASVVGKTSNNPKVGLEWTYAQLAQGGLNIASVMKSYGVRQNSVLLAFLPPVCAEWSLLWWTANCLGVTLVTIDKRALEPARVDELTFYIRSLQPESVVVCESQDAAAVDDICAELQHSIKSKVTLDAGDGTAGWTGLATFDSSVDSNDHAVDTNDTDYDRTAVILYTSGTSTGQPKGCPLTEKNLVFGWLISKPFSSKVTGVATRIIMMFANSRAINLQMCSKCWLIGGTVVYLSTGFTPEGVLSTTKQEAITDSIIIPPMLGAIVSHPTFSKESVKSVERVFVGGDMAMAELQDVVTKNFVNAQIVSVYGMTEGLGVVGWPDTRVPTRIPVSTGLLAQGSILPGSVLKIVNDDDAVAKREETGDIHIKSPVMIDSYRDNMAADTFYEDEEGRWFKTGDVGFIDKKDHFYVLGRKKDIIKRLGVPVPPILLENVLASFGGVQASVIGLPNRRLGAEIVAVVSNVSKATPQELKNLVVEHLGPDYALSKVFSLQELGMQEFPVNVTGKVMKIELRKAVEGVLSRES</sequence>
<keyword evidence="3" id="KW-0378">Hydrolase</keyword>
<dbReference type="SUPFAM" id="SSF53649">
    <property type="entry name" value="Alkaline phosphatase-like"/>
    <property type="match status" value="1"/>
</dbReference>
<name>A0A4V4IUH9_AURPU</name>